<keyword evidence="3" id="KW-0472">Membrane</keyword>
<name>A0AAJ6CHQ9_9BASI</name>
<organism evidence="5 6">
    <name type="scientific">Malassezia yamatoensis</name>
    <dbReference type="NCBI Taxonomy" id="253288"/>
    <lineage>
        <taxon>Eukaryota</taxon>
        <taxon>Fungi</taxon>
        <taxon>Dikarya</taxon>
        <taxon>Basidiomycota</taxon>
        <taxon>Ustilaginomycotina</taxon>
        <taxon>Malasseziomycetes</taxon>
        <taxon>Malasseziales</taxon>
        <taxon>Malasseziaceae</taxon>
        <taxon>Malassezia</taxon>
    </lineage>
</organism>
<feature type="domain" description="Cytochrome b5 heme-binding" evidence="4">
    <location>
        <begin position="99"/>
        <end position="198"/>
    </location>
</feature>
<evidence type="ECO:0000256" key="1">
    <source>
        <dbReference type="ARBA" id="ARBA00038357"/>
    </source>
</evidence>
<feature type="region of interest" description="Disordered" evidence="2">
    <location>
        <begin position="1"/>
        <end position="31"/>
    </location>
</feature>
<dbReference type="Pfam" id="PF00173">
    <property type="entry name" value="Cyt-b5"/>
    <property type="match status" value="1"/>
</dbReference>
<dbReference type="PANTHER" id="PTHR10281">
    <property type="entry name" value="MEMBRANE-ASSOCIATED PROGESTERONE RECEPTOR COMPONENT-RELATED"/>
    <property type="match status" value="1"/>
</dbReference>
<keyword evidence="6" id="KW-1185">Reference proteome</keyword>
<dbReference type="Proteomes" id="UP001219567">
    <property type="component" value="Chromosome 5"/>
</dbReference>
<gene>
    <name evidence="5" type="ORF">MYAM1_003324</name>
</gene>
<evidence type="ECO:0000259" key="4">
    <source>
        <dbReference type="SMART" id="SM01117"/>
    </source>
</evidence>
<keyword evidence="3" id="KW-0812">Transmembrane</keyword>
<evidence type="ECO:0000256" key="2">
    <source>
        <dbReference type="SAM" id="MobiDB-lite"/>
    </source>
</evidence>
<dbReference type="GO" id="GO:0012505">
    <property type="term" value="C:endomembrane system"/>
    <property type="evidence" value="ECO:0007669"/>
    <property type="project" value="TreeGrafter"/>
</dbReference>
<dbReference type="SUPFAM" id="SSF55856">
    <property type="entry name" value="Cytochrome b5-like heme/steroid binding domain"/>
    <property type="match status" value="1"/>
</dbReference>
<comment type="similarity">
    <text evidence="1">Belongs to the cytochrome b5 family. MAPR subfamily.</text>
</comment>
<keyword evidence="3" id="KW-1133">Transmembrane helix</keyword>
<dbReference type="PANTHER" id="PTHR10281:SF76">
    <property type="entry name" value="CALCUTTA CUP-RELATED"/>
    <property type="match status" value="1"/>
</dbReference>
<feature type="transmembrane region" description="Helical" evidence="3">
    <location>
        <begin position="76"/>
        <end position="100"/>
    </location>
</feature>
<accession>A0AAJ6CHQ9</accession>
<dbReference type="InterPro" id="IPR001199">
    <property type="entry name" value="Cyt_B5-like_heme/steroid-bd"/>
</dbReference>
<dbReference type="InterPro" id="IPR050577">
    <property type="entry name" value="MAPR/NEUFC/NENF-like"/>
</dbReference>
<dbReference type="EMBL" id="CP119947">
    <property type="protein sequence ID" value="WFD00573.1"/>
    <property type="molecule type" value="Genomic_DNA"/>
</dbReference>
<dbReference type="Gene3D" id="3.10.120.10">
    <property type="entry name" value="Cytochrome b5-like heme/steroid binding domain"/>
    <property type="match status" value="1"/>
</dbReference>
<evidence type="ECO:0000313" key="5">
    <source>
        <dbReference type="EMBL" id="WFD00573.1"/>
    </source>
</evidence>
<feature type="compositionally biased region" description="Basic and acidic residues" evidence="2">
    <location>
        <begin position="44"/>
        <end position="58"/>
    </location>
</feature>
<protein>
    <recommendedName>
        <fullName evidence="4">Cytochrome b5 heme-binding domain-containing protein</fullName>
    </recommendedName>
</protein>
<feature type="region of interest" description="Disordered" evidence="2">
    <location>
        <begin position="44"/>
        <end position="68"/>
    </location>
</feature>
<sequence>MTEAKQPGGTLDEKRDFDPSLQRSVPSKRINQPYLIHQQYLAKERRKEEVKKAREEGRTLPPSDLDQDEESAPLTYFFGLSVVVLIVAIALGSLSGMFFTNDPLWGYRGKWSNWRTYIPLSIKGDVFDVSAGRLHYAQGSPYHNLAGRDASRAFTTGCFETHLTHDLRGLSADQLKSLDAWHKFFQDHQTYHKVGRARLPPIDAASPIPEPCQFGRPQRS</sequence>
<evidence type="ECO:0000256" key="3">
    <source>
        <dbReference type="SAM" id="Phobius"/>
    </source>
</evidence>
<dbReference type="SMART" id="SM01117">
    <property type="entry name" value="Cyt-b5"/>
    <property type="match status" value="1"/>
</dbReference>
<dbReference type="GO" id="GO:0016020">
    <property type="term" value="C:membrane"/>
    <property type="evidence" value="ECO:0007669"/>
    <property type="project" value="TreeGrafter"/>
</dbReference>
<reference evidence="5 6" key="1">
    <citation type="submission" date="2023-03" db="EMBL/GenBank/DDBJ databases">
        <title>Mating type loci evolution in Malassezia.</title>
        <authorList>
            <person name="Coelho M.A."/>
        </authorList>
    </citation>
    <scope>NUCLEOTIDE SEQUENCE [LARGE SCALE GENOMIC DNA]</scope>
    <source>
        <strain evidence="5 6">CBS 9725</strain>
    </source>
</reference>
<dbReference type="AlphaFoldDB" id="A0AAJ6CHQ9"/>
<dbReference type="InterPro" id="IPR036400">
    <property type="entry name" value="Cyt_B5-like_heme/steroid_sf"/>
</dbReference>
<proteinExistence type="inferred from homology"/>
<evidence type="ECO:0000313" key="6">
    <source>
        <dbReference type="Proteomes" id="UP001219567"/>
    </source>
</evidence>